<dbReference type="RefSeq" id="WP_144238118.1">
    <property type="nucleotide sequence ID" value="NZ_JACJTA010000031.1"/>
</dbReference>
<comment type="caution">
    <text evidence="1">The sequence shown here is derived from an EMBL/GenBank/DDBJ whole genome shotgun (WGS) entry which is preliminary data.</text>
</comment>
<evidence type="ECO:0000313" key="2">
    <source>
        <dbReference type="Proteomes" id="UP000660380"/>
    </source>
</evidence>
<dbReference type="EMBL" id="JACJTA010000031">
    <property type="protein sequence ID" value="MBD2605949.1"/>
    <property type="molecule type" value="Genomic_DNA"/>
</dbReference>
<proteinExistence type="predicted"/>
<dbReference type="Proteomes" id="UP000660380">
    <property type="component" value="Unassembled WGS sequence"/>
</dbReference>
<reference evidence="1 2" key="1">
    <citation type="journal article" date="2020" name="ISME J.">
        <title>Comparative genomics reveals insights into cyanobacterial evolution and habitat adaptation.</title>
        <authorList>
            <person name="Chen M.Y."/>
            <person name="Teng W.K."/>
            <person name="Zhao L."/>
            <person name="Hu C.X."/>
            <person name="Zhou Y.K."/>
            <person name="Han B.P."/>
            <person name="Song L.R."/>
            <person name="Shu W.S."/>
        </authorList>
    </citation>
    <scope>NUCLEOTIDE SEQUENCE [LARGE SCALE GENOMIC DNA]</scope>
    <source>
        <strain evidence="1 2">FACHB-248</strain>
    </source>
</reference>
<accession>A0ABR8GSC7</accession>
<keyword evidence="2" id="KW-1185">Reference proteome</keyword>
<sequence length="73" mass="8795">MSGHSEDNLIQYLKGKNEEHSGFLGQKKATILNNICRIIYPNLPWFPSEWRVQMKRTRSLYIWDYGYKLYIQI</sequence>
<protein>
    <submittedName>
        <fullName evidence="1">Uncharacterized protein</fullName>
    </submittedName>
</protein>
<name>A0ABR8GSC7_9CYAN</name>
<evidence type="ECO:0000313" key="1">
    <source>
        <dbReference type="EMBL" id="MBD2605949.1"/>
    </source>
</evidence>
<organism evidence="1 2">
    <name type="scientific">Scytonema hofmannii FACHB-248</name>
    <dbReference type="NCBI Taxonomy" id="1842502"/>
    <lineage>
        <taxon>Bacteria</taxon>
        <taxon>Bacillati</taxon>
        <taxon>Cyanobacteriota</taxon>
        <taxon>Cyanophyceae</taxon>
        <taxon>Nostocales</taxon>
        <taxon>Scytonemataceae</taxon>
        <taxon>Scytonema</taxon>
    </lineage>
</organism>
<gene>
    <name evidence="1" type="ORF">H6G81_15825</name>
</gene>